<dbReference type="GO" id="GO:0019646">
    <property type="term" value="P:aerobic electron transport chain"/>
    <property type="evidence" value="ECO:0007669"/>
    <property type="project" value="TreeGrafter"/>
</dbReference>
<dbReference type="InterPro" id="IPR023753">
    <property type="entry name" value="FAD/NAD-binding_dom"/>
</dbReference>
<feature type="domain" description="FAD/NAD(P)-binding" evidence="6">
    <location>
        <begin position="3"/>
        <end position="281"/>
    </location>
</feature>
<evidence type="ECO:0000256" key="5">
    <source>
        <dbReference type="ARBA" id="ARBA00023002"/>
    </source>
</evidence>
<dbReference type="AlphaFoldDB" id="A0A840QRQ8"/>
<name>A0A840QRQ8_9BACI</name>
<evidence type="ECO:0000256" key="4">
    <source>
        <dbReference type="ARBA" id="ARBA00022827"/>
    </source>
</evidence>
<dbReference type="InterPro" id="IPR051169">
    <property type="entry name" value="NADH-Q_oxidoreductase"/>
</dbReference>
<dbReference type="SUPFAM" id="SSF51905">
    <property type="entry name" value="FAD/NAD(P)-binding domain"/>
    <property type="match status" value="2"/>
</dbReference>
<proteinExistence type="inferred from homology"/>
<comment type="caution">
    <text evidence="7">The sequence shown here is derived from an EMBL/GenBank/DDBJ whole genome shotgun (WGS) entry which is preliminary data.</text>
</comment>
<dbReference type="Proteomes" id="UP000551878">
    <property type="component" value="Unassembled WGS sequence"/>
</dbReference>
<evidence type="ECO:0000313" key="8">
    <source>
        <dbReference type="Proteomes" id="UP000551878"/>
    </source>
</evidence>
<dbReference type="Pfam" id="PF07992">
    <property type="entry name" value="Pyr_redox_2"/>
    <property type="match status" value="1"/>
</dbReference>
<keyword evidence="8" id="KW-1185">Reference proteome</keyword>
<dbReference type="Gene3D" id="3.50.50.100">
    <property type="match status" value="1"/>
</dbReference>
<dbReference type="RefSeq" id="WP_184664457.1">
    <property type="nucleotide sequence ID" value="NZ_JACHHB010000009.1"/>
</dbReference>
<evidence type="ECO:0000256" key="1">
    <source>
        <dbReference type="ARBA" id="ARBA00001974"/>
    </source>
</evidence>
<reference evidence="7 8" key="1">
    <citation type="submission" date="2020-08" db="EMBL/GenBank/DDBJ databases">
        <title>Genomic Encyclopedia of Type Strains, Phase IV (KMG-IV): sequencing the most valuable type-strain genomes for metagenomic binning, comparative biology and taxonomic classification.</title>
        <authorList>
            <person name="Goeker M."/>
        </authorList>
    </citation>
    <scope>NUCLEOTIDE SEQUENCE [LARGE SCALE GENOMIC DNA]</scope>
    <source>
        <strain evidence="7 8">DSM 24696</strain>
    </source>
</reference>
<comment type="similarity">
    <text evidence="2">Belongs to the NADH dehydrogenase family.</text>
</comment>
<dbReference type="InterPro" id="IPR036188">
    <property type="entry name" value="FAD/NAD-bd_sf"/>
</dbReference>
<accession>A0A840QRQ8</accession>
<gene>
    <name evidence="7" type="ORF">HNQ41_002220</name>
</gene>
<keyword evidence="4" id="KW-0274">FAD</keyword>
<evidence type="ECO:0000259" key="6">
    <source>
        <dbReference type="Pfam" id="PF07992"/>
    </source>
</evidence>
<dbReference type="PANTHER" id="PTHR42913:SF9">
    <property type="entry name" value="SLR1591 PROTEIN"/>
    <property type="match status" value="1"/>
</dbReference>
<keyword evidence="5" id="KW-0560">Oxidoreductase</keyword>
<dbReference type="PANTHER" id="PTHR42913">
    <property type="entry name" value="APOPTOSIS-INDUCING FACTOR 1"/>
    <property type="match status" value="1"/>
</dbReference>
<dbReference type="EMBL" id="JACHHB010000009">
    <property type="protein sequence ID" value="MBB5174030.1"/>
    <property type="molecule type" value="Genomic_DNA"/>
</dbReference>
<evidence type="ECO:0000256" key="3">
    <source>
        <dbReference type="ARBA" id="ARBA00022630"/>
    </source>
</evidence>
<protein>
    <submittedName>
        <fullName evidence="7">NADH dehydrogenase FAD-containing subunit</fullName>
    </submittedName>
</protein>
<evidence type="ECO:0000313" key="7">
    <source>
        <dbReference type="EMBL" id="MBB5174030.1"/>
    </source>
</evidence>
<keyword evidence="3" id="KW-0285">Flavoprotein</keyword>
<evidence type="ECO:0000256" key="2">
    <source>
        <dbReference type="ARBA" id="ARBA00005272"/>
    </source>
</evidence>
<dbReference type="GO" id="GO:0003955">
    <property type="term" value="F:NAD(P)H dehydrogenase (quinone) activity"/>
    <property type="evidence" value="ECO:0007669"/>
    <property type="project" value="TreeGrafter"/>
</dbReference>
<comment type="cofactor">
    <cofactor evidence="1">
        <name>FAD</name>
        <dbReference type="ChEBI" id="CHEBI:57692"/>
    </cofactor>
</comment>
<organism evidence="7 8">
    <name type="scientific">Texcoconibacillus texcoconensis</name>
    <dbReference type="NCBI Taxonomy" id="1095777"/>
    <lineage>
        <taxon>Bacteria</taxon>
        <taxon>Bacillati</taxon>
        <taxon>Bacillota</taxon>
        <taxon>Bacilli</taxon>
        <taxon>Bacillales</taxon>
        <taxon>Bacillaceae</taxon>
        <taxon>Texcoconibacillus</taxon>
    </lineage>
</organism>
<sequence>MQKLLLIGGGFAHLHVIQKLKDTPIDGVEITLISPSKYQYPRDMFASFTEGLFEKDQISINLEVAAEKANITYLEAAVTAVDPNQKMALTSNGEVISFDAISFDIGSLTTGTDFPGVTEHTYRIKPNYHFTDVIEQIRNRDNIVIVGGGPVGIELSLSLTAWRQKYGIQSPITLISENDLLHKNGKKVSDKTEQIVVQKGIDRFSKETVTKVTQNAVYTASNQEIEADHVLWLAGPKAPGLFTASKLPVDDKGYLRVENTLQVKEYPFIFGAGECTTMINDPYGNKTSAATLKQASVLFENIKGFFETGNGVIYKPKDQASILATGNREAMLIYKGQVFHGKWPWRIKHRQNMKWMKNFQ</sequence>